<feature type="region of interest" description="Disordered" evidence="2">
    <location>
        <begin position="306"/>
        <end position="326"/>
    </location>
</feature>
<dbReference type="CDD" id="cd02257">
    <property type="entry name" value="Peptidase_C19"/>
    <property type="match status" value="1"/>
</dbReference>
<evidence type="ECO:0000256" key="2">
    <source>
        <dbReference type="SAM" id="MobiDB-lite"/>
    </source>
</evidence>
<keyword evidence="1" id="KW-0175">Coiled coil</keyword>
<sequence length="1354" mass="149579">MGKSKHKEAGEAVARLVRDVDEASTLRKEAEAALRKEAEAALRLDRGGHHDEAIARAEELVAKNPESALVANLAALLHHNAVDRSVKNTSDKGSASKHLASARNYYIQANRLAPNCVEIATNLAMLRFVCIKDYEADLNILRASRIRSPIDPAENNVAYDLDGNGRTSKERVENAKKVTWKRYHQIMSYVSRKVIPPYVRDVLDIAERDGAAKGLKAAKTLADRYDYHSVRAGLTHVYINLEFVRGLAPNIDKRPFLRRVIDDVNIYSSQFDTSLLVALFRAKLFFVQHMYDLVDFECDRSISIKEPTDPGDEDVPPGSVAGEKPQDRETCVREEFVRLRRKLVSMSKDYWCSLTTEKQDSFAFVKLNSMLRYYLDDFEETHYAAKIISDALSYVKKNRSWRFWICPYCVGKKIPDTGSLLQHMRNKHPEGNVWPKLLSLLGPKLCDRAFKCDYFMDDVALCQDAEEQYSLHLKKMDHVFAYLLIMASKGYETQTFSDMREAKCTQGIEILEKIKFNEASCPEIRELWHDFLEISIVDYRYILSPHAISFFWDRLLKCMRKDKHDANEMIDAAEIDAVFPNVEDLSDMEAIFPNVNDAPDNNAADIDVTCPNVGSPSDSNAANVDSVCSNIGDAPDSNASNVDSVCSNIGDTPDSNVADADATCTNLSTPPDNNVANVDAICPSICDTLDSNAADIGATCPNVGSPLEKNASNVDAICSNIGDAPDSNVADADATCTNLSTPPDNNVANVDAICPSICDALDSNAADIGATCPNVGSPLEKNASNVDAICSNIGDAPDSNAADVDATCPNVGHALDSNVANVDAVCGNIGDAPNSNAADIDVTCPNIGDVPDNNAADVDATCLNVGNALDSIAANVDAICHNIGDAPGSNAVDIDATCLNVGTPPDSSNAANIDTMCSDIGDAPDNNATNVEAIHSNIDDAHESNVADIDAICPNIGESPDSNASNIDALCLTTANATDNNPADAPDRNSDIERESYPSYANRDKKDEVNQKQENIMPSCSDDILKTDGEDEESEEHAEDENSSTTSLWNLVHFRNKFLRILSHFDTRHQDPCIAEKLYKIFSAWEKNEHSEMALLLTDVKTTLCEIVNDSNIFQKLQVGRNFASEIMAIILEELHKYEISVFFGSEIVVIGSPCRYRIYHAVDLFGIKLKQLMSCKCGEWFGEEYMLFFHKLDASSPHTTKIYSFEELPMLIDSQYNCESRCNKCCGSVRQIDCFLSEGPHFFTIVLKDWLGGDEKQAILSEALFGIASPLDITFLYKGVTRPHKGGHSATNYRLTSVICYIEHRYVCFARDQDKWLKYDTMTVKAVDSWGEILQLYREINIQPEVLIYEVIK</sequence>
<dbReference type="InterPro" id="IPR006865">
    <property type="entry name" value="DUF629"/>
</dbReference>
<keyword evidence="5" id="KW-1185">Reference proteome</keyword>
<feature type="domain" description="DUF629" evidence="3">
    <location>
        <begin position="348"/>
        <end position="436"/>
    </location>
</feature>
<feature type="coiled-coil region" evidence="1">
    <location>
        <begin position="13"/>
        <end position="40"/>
    </location>
</feature>
<protein>
    <recommendedName>
        <fullName evidence="3">DUF629 domain-containing protein</fullName>
    </recommendedName>
</protein>
<evidence type="ECO:0000256" key="1">
    <source>
        <dbReference type="SAM" id="Coils"/>
    </source>
</evidence>
<evidence type="ECO:0000313" key="5">
    <source>
        <dbReference type="Proteomes" id="UP000729402"/>
    </source>
</evidence>
<feature type="compositionally biased region" description="Basic and acidic residues" evidence="2">
    <location>
        <begin position="985"/>
        <end position="1011"/>
    </location>
</feature>
<feature type="compositionally biased region" description="Acidic residues" evidence="2">
    <location>
        <begin position="1029"/>
        <end position="1042"/>
    </location>
</feature>
<evidence type="ECO:0000259" key="3">
    <source>
        <dbReference type="Pfam" id="PF04780"/>
    </source>
</evidence>
<name>A0A8J5WLF0_ZIZPA</name>
<evidence type="ECO:0000313" key="4">
    <source>
        <dbReference type="EMBL" id="KAG8090572.1"/>
    </source>
</evidence>
<dbReference type="EMBL" id="JAAALK010000081">
    <property type="protein sequence ID" value="KAG8090572.1"/>
    <property type="molecule type" value="Genomic_DNA"/>
</dbReference>
<accession>A0A8J5WLF0</accession>
<reference evidence="4" key="2">
    <citation type="submission" date="2021-02" db="EMBL/GenBank/DDBJ databases">
        <authorList>
            <person name="Kimball J.A."/>
            <person name="Haas M.W."/>
            <person name="Macchietto M."/>
            <person name="Kono T."/>
            <person name="Duquette J."/>
            <person name="Shao M."/>
        </authorList>
    </citation>
    <scope>NUCLEOTIDE SEQUENCE</scope>
    <source>
        <tissue evidence="4">Fresh leaf tissue</tissue>
    </source>
</reference>
<proteinExistence type="predicted"/>
<dbReference type="PANTHER" id="PTHR34465:SF3">
    <property type="entry name" value="OS09G0547900 PROTEIN"/>
    <property type="match status" value="1"/>
</dbReference>
<dbReference type="Proteomes" id="UP000729402">
    <property type="component" value="Unassembled WGS sequence"/>
</dbReference>
<organism evidence="4 5">
    <name type="scientific">Zizania palustris</name>
    <name type="common">Northern wild rice</name>
    <dbReference type="NCBI Taxonomy" id="103762"/>
    <lineage>
        <taxon>Eukaryota</taxon>
        <taxon>Viridiplantae</taxon>
        <taxon>Streptophyta</taxon>
        <taxon>Embryophyta</taxon>
        <taxon>Tracheophyta</taxon>
        <taxon>Spermatophyta</taxon>
        <taxon>Magnoliopsida</taxon>
        <taxon>Liliopsida</taxon>
        <taxon>Poales</taxon>
        <taxon>Poaceae</taxon>
        <taxon>BOP clade</taxon>
        <taxon>Oryzoideae</taxon>
        <taxon>Oryzeae</taxon>
        <taxon>Zizaniinae</taxon>
        <taxon>Zizania</taxon>
    </lineage>
</organism>
<comment type="caution">
    <text evidence="4">The sequence shown here is derived from an EMBL/GenBank/DDBJ whole genome shotgun (WGS) entry which is preliminary data.</text>
</comment>
<dbReference type="Pfam" id="PF04780">
    <property type="entry name" value="DUF629"/>
    <property type="match status" value="1"/>
</dbReference>
<reference evidence="4" key="1">
    <citation type="journal article" date="2021" name="bioRxiv">
        <title>Whole Genome Assembly and Annotation of Northern Wild Rice, Zizania palustris L., Supports a Whole Genome Duplication in the Zizania Genus.</title>
        <authorList>
            <person name="Haas M."/>
            <person name="Kono T."/>
            <person name="Macchietto M."/>
            <person name="Millas R."/>
            <person name="McGilp L."/>
            <person name="Shao M."/>
            <person name="Duquette J."/>
            <person name="Hirsch C.N."/>
            <person name="Kimball J."/>
        </authorList>
    </citation>
    <scope>NUCLEOTIDE SEQUENCE</scope>
    <source>
        <tissue evidence="4">Fresh leaf tissue</tissue>
    </source>
</reference>
<gene>
    <name evidence="4" type="ORF">GUJ93_ZPchr0011g27259</name>
</gene>
<feature type="region of interest" description="Disordered" evidence="2">
    <location>
        <begin position="976"/>
        <end position="1043"/>
    </location>
</feature>
<dbReference type="PANTHER" id="PTHR34465">
    <property type="entry name" value="CARBOXYL-TERMINAL HYDROLASE-LIKE PROTEIN, PUTATIVE (DUF627 AND DUF629)-RELATED"/>
    <property type="match status" value="1"/>
</dbReference>
<dbReference type="OrthoDB" id="653393at2759"/>